<reference evidence="1 2" key="2">
    <citation type="submission" date="2013-12" db="EMBL/GenBank/DDBJ databases">
        <authorList>
            <person name="Yu Y."/>
            <person name="Lee S."/>
            <person name="de Baynast K."/>
            <person name="Wissotski M."/>
            <person name="Liu L."/>
            <person name="Talag J."/>
            <person name="Goicoechea J."/>
            <person name="Angelova A."/>
            <person name="Jetty R."/>
            <person name="Kudrna D."/>
            <person name="Golser W."/>
            <person name="Rivera L."/>
            <person name="Zhang J."/>
            <person name="Wing R."/>
        </authorList>
    </citation>
    <scope>NUCLEOTIDE SEQUENCE</scope>
</reference>
<dbReference type="Proteomes" id="UP000032180">
    <property type="component" value="Chromosome 2"/>
</dbReference>
<protein>
    <submittedName>
        <fullName evidence="1">Uncharacterized protein</fullName>
    </submittedName>
</protein>
<dbReference type="Gramene" id="LPERR02G09360.1">
    <property type="protein sequence ID" value="LPERR02G09360.1"/>
    <property type="gene ID" value="LPERR02G09360"/>
</dbReference>
<dbReference type="eggNOG" id="KOG1164">
    <property type="taxonomic scope" value="Eukaryota"/>
</dbReference>
<dbReference type="EnsemblPlants" id="LPERR02G09360.2">
    <property type="protein sequence ID" value="LPERR02G09360.2"/>
    <property type="gene ID" value="LPERR02G09360"/>
</dbReference>
<reference evidence="1 2" key="1">
    <citation type="submission" date="2012-08" db="EMBL/GenBank/DDBJ databases">
        <title>Oryza genome evolution.</title>
        <authorList>
            <person name="Wing R.A."/>
        </authorList>
    </citation>
    <scope>NUCLEOTIDE SEQUENCE</scope>
</reference>
<accession>A0A0D9VEF0</accession>
<name>A0A0D9VEF0_9ORYZ</name>
<evidence type="ECO:0000313" key="2">
    <source>
        <dbReference type="Proteomes" id="UP000032180"/>
    </source>
</evidence>
<reference evidence="1" key="3">
    <citation type="submission" date="2015-04" db="UniProtKB">
        <authorList>
            <consortium name="EnsemblPlants"/>
        </authorList>
    </citation>
    <scope>IDENTIFICATION</scope>
</reference>
<evidence type="ECO:0000313" key="1">
    <source>
        <dbReference type="EnsemblPlants" id="LPERR02G09360.1"/>
    </source>
</evidence>
<organism evidence="1 2">
    <name type="scientific">Leersia perrieri</name>
    <dbReference type="NCBI Taxonomy" id="77586"/>
    <lineage>
        <taxon>Eukaryota</taxon>
        <taxon>Viridiplantae</taxon>
        <taxon>Streptophyta</taxon>
        <taxon>Embryophyta</taxon>
        <taxon>Tracheophyta</taxon>
        <taxon>Spermatophyta</taxon>
        <taxon>Magnoliopsida</taxon>
        <taxon>Liliopsida</taxon>
        <taxon>Poales</taxon>
        <taxon>Poaceae</taxon>
        <taxon>BOP clade</taxon>
        <taxon>Oryzoideae</taxon>
        <taxon>Oryzeae</taxon>
        <taxon>Oryzinae</taxon>
        <taxon>Leersia</taxon>
    </lineage>
</organism>
<dbReference type="HOGENOM" id="CLU_1962750_0_0_1"/>
<dbReference type="AlphaFoldDB" id="A0A0D9VEF0"/>
<dbReference type="EnsemblPlants" id="LPERR02G09360.1">
    <property type="protein sequence ID" value="LPERR02G09360.1"/>
    <property type="gene ID" value="LPERR02G09360"/>
</dbReference>
<proteinExistence type="predicted"/>
<sequence>MRLLCGRRSAMAVGRQWGAGPTPAPEPAMFLIKNARAKKMTTSPEVALAHYLFRQFIEYVVDLKFDEEPNYAKCISLFDGIIGPDPDIRPLNTDGAQKEWVMEQLERKEYIALAGSNNGSLVVIVWSD</sequence>
<keyword evidence="2" id="KW-1185">Reference proteome</keyword>
<dbReference type="STRING" id="77586.A0A0D9VEF0"/>
<dbReference type="Gramene" id="LPERR02G09360.2">
    <property type="protein sequence ID" value="LPERR02G09360.2"/>
    <property type="gene ID" value="LPERR02G09360"/>
</dbReference>